<evidence type="ECO:0000256" key="1">
    <source>
        <dbReference type="ARBA" id="ARBA00008591"/>
    </source>
</evidence>
<dbReference type="InterPro" id="IPR038078">
    <property type="entry name" value="PhoU-like_sf"/>
</dbReference>
<dbReference type="InterPro" id="IPR002727">
    <property type="entry name" value="DUF47"/>
</dbReference>
<protein>
    <submittedName>
        <fullName evidence="2">UPF0111 protein</fullName>
    </submittedName>
</protein>
<dbReference type="PANTHER" id="PTHR36536:SF3">
    <property type="entry name" value="UPF0111 PROTEIN HI_1603"/>
    <property type="match status" value="1"/>
</dbReference>
<dbReference type="Proteomes" id="UP001194714">
    <property type="component" value="Unassembled WGS sequence"/>
</dbReference>
<proteinExistence type="inferred from homology"/>
<name>A0ABS0B0M8_9BACT</name>
<evidence type="ECO:0000313" key="3">
    <source>
        <dbReference type="Proteomes" id="UP001194714"/>
    </source>
</evidence>
<reference evidence="2 3" key="1">
    <citation type="submission" date="2020-01" db="EMBL/GenBank/DDBJ databases">
        <title>Draft genome sequence of Cand. Neptunochlamydia vexilliferae K9.</title>
        <authorList>
            <person name="Schulz F."/>
            <person name="Koestlbacher S."/>
            <person name="Wascher F."/>
            <person name="Pizzetti I."/>
            <person name="Horn M."/>
        </authorList>
    </citation>
    <scope>NUCLEOTIDE SEQUENCE [LARGE SCALE GENOMIC DNA]</scope>
    <source>
        <strain evidence="2 3">K9</strain>
    </source>
</reference>
<gene>
    <name evidence="2" type="ORF">NEPTK9_000904</name>
</gene>
<organism evidence="2 3">
    <name type="scientific">Candidatus Neptunichlamydia vexilliferae</name>
    <dbReference type="NCBI Taxonomy" id="1651774"/>
    <lineage>
        <taxon>Bacteria</taxon>
        <taxon>Pseudomonadati</taxon>
        <taxon>Chlamydiota</taxon>
        <taxon>Chlamydiia</taxon>
        <taxon>Parachlamydiales</taxon>
        <taxon>Simkaniaceae</taxon>
        <taxon>Candidatus Neptunichlamydia</taxon>
    </lineage>
</organism>
<evidence type="ECO:0000313" key="2">
    <source>
        <dbReference type="EMBL" id="MBF5059392.1"/>
    </source>
</evidence>
<dbReference type="Gene3D" id="1.20.58.220">
    <property type="entry name" value="Phosphate transport system protein phou homolog 2, domain 2"/>
    <property type="match status" value="1"/>
</dbReference>
<sequence length="198" mass="23153">MKKLTEIFTRLQDKTPEEVEALVKQLSKLEHEADLSKNDIRNHLPKSLFLPIDRAQFLDILSIQDSISDKAEDIGHLLMLYPTKELGDLCDHLHQLFEKNMEAFWDTRSVIKELHELVESSFGGIEAEKVKTIIEKTSRTEYEADKLKHALMKEFFKTAENVKTPVFYLYTRLVEEINQISHISEKLANRIRMILELK</sequence>
<comment type="similarity">
    <text evidence="1">Belongs to the UPF0111 family.</text>
</comment>
<dbReference type="SUPFAM" id="SSF109755">
    <property type="entry name" value="PhoU-like"/>
    <property type="match status" value="1"/>
</dbReference>
<keyword evidence="3" id="KW-1185">Reference proteome</keyword>
<comment type="caution">
    <text evidence="2">The sequence shown here is derived from an EMBL/GenBank/DDBJ whole genome shotgun (WGS) entry which is preliminary data.</text>
</comment>
<dbReference type="InterPro" id="IPR018445">
    <property type="entry name" value="Put_Phosphate_transp_reg"/>
</dbReference>
<accession>A0ABS0B0M8</accession>
<dbReference type="EMBL" id="JAAEJV010000020">
    <property type="protein sequence ID" value="MBF5059392.1"/>
    <property type="molecule type" value="Genomic_DNA"/>
</dbReference>
<dbReference type="Pfam" id="PF01865">
    <property type="entry name" value="PhoU_div"/>
    <property type="match status" value="1"/>
</dbReference>
<dbReference type="PANTHER" id="PTHR36536">
    <property type="entry name" value="UPF0111 PROTEIN HI_1603"/>
    <property type="match status" value="1"/>
</dbReference>